<name>A0A4S9K7I4_AURPU</name>
<feature type="transmembrane region" description="Helical" evidence="2">
    <location>
        <begin position="374"/>
        <end position="394"/>
    </location>
</feature>
<keyword evidence="2" id="KW-1133">Transmembrane helix</keyword>
<evidence type="ECO:0000313" key="4">
    <source>
        <dbReference type="Proteomes" id="UP000306584"/>
    </source>
</evidence>
<dbReference type="EMBL" id="QZBD01000538">
    <property type="protein sequence ID" value="THY11667.1"/>
    <property type="molecule type" value="Genomic_DNA"/>
</dbReference>
<feature type="compositionally biased region" description="Low complexity" evidence="1">
    <location>
        <begin position="510"/>
        <end position="523"/>
    </location>
</feature>
<comment type="caution">
    <text evidence="3">The sequence shown here is derived from an EMBL/GenBank/DDBJ whole genome shotgun (WGS) entry which is preliminary data.</text>
</comment>
<protein>
    <recommendedName>
        <fullName evidence="5">Heterokaryon incompatibility domain-containing protein</fullName>
    </recommendedName>
</protein>
<evidence type="ECO:0000256" key="1">
    <source>
        <dbReference type="SAM" id="MobiDB-lite"/>
    </source>
</evidence>
<dbReference type="AlphaFoldDB" id="A0A4S9K7I4"/>
<keyword evidence="2" id="KW-0472">Membrane</keyword>
<evidence type="ECO:0000313" key="3">
    <source>
        <dbReference type="EMBL" id="THY11667.1"/>
    </source>
</evidence>
<accession>A0A4S9K7I4</accession>
<organism evidence="3 4">
    <name type="scientific">Aureobasidium pullulans</name>
    <name type="common">Black yeast</name>
    <name type="synonym">Pullularia pullulans</name>
    <dbReference type="NCBI Taxonomy" id="5580"/>
    <lineage>
        <taxon>Eukaryota</taxon>
        <taxon>Fungi</taxon>
        <taxon>Dikarya</taxon>
        <taxon>Ascomycota</taxon>
        <taxon>Pezizomycotina</taxon>
        <taxon>Dothideomycetes</taxon>
        <taxon>Dothideomycetidae</taxon>
        <taxon>Dothideales</taxon>
        <taxon>Saccotheciaceae</taxon>
        <taxon>Aureobasidium</taxon>
    </lineage>
</organism>
<sequence length="523" mass="59640">MVQPSKFSSRSLRYARNELDQKRKKTNTTAETKMTSSGVMDLFEATRLVLPRRLVMYADKSWILAKDPPPSTEYVFISWHWASFKYDKNRPRREALASIKKMARHVTLEAGLRAYWLDVQCVADEISGESPSSDVYGMADIVRNAHHVAIMLPSEHPFHKREWARRLWTLPEGMLAKGRLRIWTTMETGFTRTDLDRVEMTYEFWRPFGNDERHFPARILAEYFENHIELSHLEMVITAIAALSRQDSSNFTQADIAYALMGLLRRKITVNAEDTLFQAMAKLLSLTGENEYVLERMLSSYSYPAKDGKTAFRDLLSKDQFGTHLWDLISHGEIVGVDDLDGVIYLNGCRTLPILHQRLPDQTRARFNELRPSLFPALLLLGLLLLLSLVWALSGWRANIVYTFLICTSILIATSGPAPVEKSILEEDLMLIEGTLPLPQLEKLIFGTFNDSLTYAVSSSPLTTQYHEADPTWLDSPNLRRWTKELYAARAFGSDPEWISPTKPGNGPASPLSPISPLLRRTQ</sequence>
<reference evidence="3 4" key="1">
    <citation type="submission" date="2018-10" db="EMBL/GenBank/DDBJ databases">
        <title>Fifty Aureobasidium pullulans genomes reveal a recombining polyextremotolerant generalist.</title>
        <authorList>
            <person name="Gostincar C."/>
            <person name="Turk M."/>
            <person name="Zajc J."/>
            <person name="Gunde-Cimerman N."/>
        </authorList>
    </citation>
    <scope>NUCLEOTIDE SEQUENCE [LARGE SCALE GENOMIC DNA]</scope>
    <source>
        <strain evidence="3 4">EXF-6604</strain>
    </source>
</reference>
<proteinExistence type="predicted"/>
<evidence type="ECO:0000256" key="2">
    <source>
        <dbReference type="SAM" id="Phobius"/>
    </source>
</evidence>
<evidence type="ECO:0008006" key="5">
    <source>
        <dbReference type="Google" id="ProtNLM"/>
    </source>
</evidence>
<feature type="transmembrane region" description="Helical" evidence="2">
    <location>
        <begin position="400"/>
        <end position="420"/>
    </location>
</feature>
<gene>
    <name evidence="3" type="ORF">D6D01_08840</name>
</gene>
<dbReference type="Proteomes" id="UP000306584">
    <property type="component" value="Unassembled WGS sequence"/>
</dbReference>
<keyword evidence="2" id="KW-0812">Transmembrane</keyword>
<feature type="region of interest" description="Disordered" evidence="1">
    <location>
        <begin position="498"/>
        <end position="523"/>
    </location>
</feature>